<keyword evidence="2" id="KW-1133">Transmembrane helix</keyword>
<evidence type="ECO:0000256" key="1">
    <source>
        <dbReference type="SAM" id="MobiDB-lite"/>
    </source>
</evidence>
<proteinExistence type="predicted"/>
<feature type="transmembrane region" description="Helical" evidence="2">
    <location>
        <begin position="6"/>
        <end position="25"/>
    </location>
</feature>
<sequence>MNRQALAFLTLFSLILMLSVYYVTIPADDMSVSTKEHNSEPLTTSKQETSETLQESADEKKDQQLSEESATLSDEAASEEDKKEALETMDAIKDTKKTETKIKEALQKSGFESVVEIEDEVCSVSIFHSEDNKENAKIVLKQVYDIVGQQYFVEVTFKSE</sequence>
<keyword evidence="2" id="KW-0812">Transmembrane</keyword>
<keyword evidence="2" id="KW-0472">Membrane</keyword>
<evidence type="ECO:0000256" key="2">
    <source>
        <dbReference type="SAM" id="Phobius"/>
    </source>
</evidence>
<comment type="caution">
    <text evidence="3">The sequence shown here is derived from an EMBL/GenBank/DDBJ whole genome shotgun (WGS) entry which is preliminary data.</text>
</comment>
<dbReference type="EMBL" id="JANGCH010000016">
    <property type="protein sequence ID" value="MCQ5122504.1"/>
    <property type="molecule type" value="Genomic_DNA"/>
</dbReference>
<dbReference type="Gene3D" id="1.10.287.4300">
    <property type="entry name" value="Stage III sporulation protein AH-like"/>
    <property type="match status" value="1"/>
</dbReference>
<feature type="region of interest" description="Disordered" evidence="1">
    <location>
        <begin position="33"/>
        <end position="86"/>
    </location>
</feature>
<keyword evidence="4" id="KW-1185">Reference proteome</keyword>
<evidence type="ECO:0000313" key="3">
    <source>
        <dbReference type="EMBL" id="MCQ5122504.1"/>
    </source>
</evidence>
<dbReference type="Proteomes" id="UP001524435">
    <property type="component" value="Unassembled WGS sequence"/>
</dbReference>
<accession>A0ABT1SMR9</accession>
<organism evidence="3 4">
    <name type="scientific">Massilicoli timonensis</name>
    <dbReference type="NCBI Taxonomy" id="2015901"/>
    <lineage>
        <taxon>Bacteria</taxon>
        <taxon>Bacillati</taxon>
        <taxon>Bacillota</taxon>
        <taxon>Erysipelotrichia</taxon>
        <taxon>Erysipelotrichales</taxon>
        <taxon>Erysipelotrichaceae</taxon>
        <taxon>Massilicoli</taxon>
    </lineage>
</organism>
<gene>
    <name evidence="3" type="ORF">NE663_09570</name>
</gene>
<protein>
    <submittedName>
        <fullName evidence="3">SpoIIIAH-like family protein</fullName>
    </submittedName>
</protein>
<name>A0ABT1SMR9_9FIRM</name>
<evidence type="ECO:0000313" key="4">
    <source>
        <dbReference type="Proteomes" id="UP001524435"/>
    </source>
</evidence>
<dbReference type="RefSeq" id="WP_178200907.1">
    <property type="nucleotide sequence ID" value="NZ_CALVCM010000003.1"/>
</dbReference>
<feature type="compositionally biased region" description="Polar residues" evidence="1">
    <location>
        <begin position="40"/>
        <end position="55"/>
    </location>
</feature>
<dbReference type="InterPro" id="IPR038503">
    <property type="entry name" value="SpoIIIAH_sf"/>
</dbReference>
<reference evidence="3 4" key="1">
    <citation type="submission" date="2022-06" db="EMBL/GenBank/DDBJ databases">
        <title>Isolation of gut microbiota from human fecal samples.</title>
        <authorList>
            <person name="Pamer E.G."/>
            <person name="Barat B."/>
            <person name="Waligurski E."/>
            <person name="Medina S."/>
            <person name="Paddock L."/>
            <person name="Mostad J."/>
        </authorList>
    </citation>
    <scope>NUCLEOTIDE SEQUENCE [LARGE SCALE GENOMIC DNA]</scope>
    <source>
        <strain evidence="3 4">DFI.6.1</strain>
    </source>
</reference>